<reference evidence="1" key="1">
    <citation type="submission" date="2024-07" db="EMBL/GenBank/DDBJ databases">
        <authorList>
            <person name="Yu S.T."/>
        </authorList>
    </citation>
    <scope>NUCLEOTIDE SEQUENCE</scope>
    <source>
        <strain evidence="1">R17</strain>
    </source>
</reference>
<dbReference type="RefSeq" id="WP_031020451.1">
    <property type="nucleotide sequence ID" value="NZ_CP163433.1"/>
</dbReference>
<evidence type="ECO:0000313" key="1">
    <source>
        <dbReference type="EMBL" id="XDQ21466.1"/>
    </source>
</evidence>
<organism evidence="1">
    <name type="scientific">Streptomyces sp. R17</name>
    <dbReference type="NCBI Taxonomy" id="3238626"/>
    <lineage>
        <taxon>Bacteria</taxon>
        <taxon>Bacillati</taxon>
        <taxon>Actinomycetota</taxon>
        <taxon>Actinomycetes</taxon>
        <taxon>Kitasatosporales</taxon>
        <taxon>Streptomycetaceae</taxon>
        <taxon>Streptomyces</taxon>
    </lineage>
</organism>
<accession>A0AB39NT40</accession>
<proteinExistence type="predicted"/>
<dbReference type="AlphaFoldDB" id="A0AB39NT40"/>
<sequence>MTVHALTVDAGARDLRAADHLLHALAGRLALPGNTVGCTHLVRDARPRVVVSLSLPSAPLLDTVRERLAAGEYGTVSEGLPDPSGRAVLYPGASRLTGTLTVGELLERSAIDRVTVLGSPLPPEPDTRMVTRDHVRPQWEGGALVLAATPALGDTLVPFEAPNPTPCCADH</sequence>
<gene>
    <name evidence="1" type="ORF">AB5J48_26505</name>
</gene>
<dbReference type="EMBL" id="CP163433">
    <property type="protein sequence ID" value="XDQ21466.1"/>
    <property type="molecule type" value="Genomic_DNA"/>
</dbReference>
<protein>
    <submittedName>
        <fullName evidence="1">Uncharacterized protein</fullName>
    </submittedName>
</protein>
<name>A0AB39NT40_9ACTN</name>